<evidence type="ECO:0000256" key="1">
    <source>
        <dbReference type="SAM" id="Phobius"/>
    </source>
</evidence>
<feature type="transmembrane region" description="Helical" evidence="1">
    <location>
        <begin position="26"/>
        <end position="47"/>
    </location>
</feature>
<gene>
    <name evidence="2" type="ORF">SAMN05414137_106154</name>
</gene>
<feature type="transmembrane region" description="Helical" evidence="1">
    <location>
        <begin position="169"/>
        <end position="190"/>
    </location>
</feature>
<sequence length="282" mass="29297">MRKAPLSALPPTMAEAAVARRGRRHAVLAAVLGVVFAVGSVACWVGFAANDAAIDAFLAARPCAPTTRVAADADCLVSATGEVGSTYVTQDKYQNAHLVLRDVVAPFPVPGVSAAGGLDVWLASRAMVDVVKPGDRTTLALWKGAVVGVSADGASDGTIDTPKRDATSITLILALYSTVYALVAFAYLAPATRREAGATTADRRRARLKRLWPFSWILATLGLAGYGSMAVFATPLPLVLTCTFAALVGVSVVAVVVVRPGLPARPLRQPPVHLPSATTPFE</sequence>
<dbReference type="Proteomes" id="UP000183015">
    <property type="component" value="Unassembled WGS sequence"/>
</dbReference>
<name>A0A1H7N1Z0_STRJI</name>
<dbReference type="EMBL" id="FOAZ01000006">
    <property type="protein sequence ID" value="SEL16897.1"/>
    <property type="molecule type" value="Genomic_DNA"/>
</dbReference>
<proteinExistence type="predicted"/>
<dbReference type="RefSeq" id="WP_042447205.1">
    <property type="nucleotide sequence ID" value="NZ_BBPN01000012.1"/>
</dbReference>
<feature type="transmembrane region" description="Helical" evidence="1">
    <location>
        <begin position="211"/>
        <end position="232"/>
    </location>
</feature>
<keyword evidence="1" id="KW-0472">Membrane</keyword>
<evidence type="ECO:0000313" key="2">
    <source>
        <dbReference type="EMBL" id="SEL16897.1"/>
    </source>
</evidence>
<organism evidence="2 3">
    <name type="scientific">Streptacidiphilus jiangxiensis</name>
    <dbReference type="NCBI Taxonomy" id="235985"/>
    <lineage>
        <taxon>Bacteria</taxon>
        <taxon>Bacillati</taxon>
        <taxon>Actinomycetota</taxon>
        <taxon>Actinomycetes</taxon>
        <taxon>Kitasatosporales</taxon>
        <taxon>Streptomycetaceae</taxon>
        <taxon>Streptacidiphilus</taxon>
    </lineage>
</organism>
<keyword evidence="3" id="KW-1185">Reference proteome</keyword>
<keyword evidence="1" id="KW-0812">Transmembrane</keyword>
<dbReference type="AlphaFoldDB" id="A0A1H7N1Z0"/>
<evidence type="ECO:0000313" key="3">
    <source>
        <dbReference type="Proteomes" id="UP000183015"/>
    </source>
</evidence>
<accession>A0A1H7N1Z0</accession>
<protein>
    <submittedName>
        <fullName evidence="2">Uncharacterized protein</fullName>
    </submittedName>
</protein>
<feature type="transmembrane region" description="Helical" evidence="1">
    <location>
        <begin position="238"/>
        <end position="258"/>
    </location>
</feature>
<keyword evidence="1" id="KW-1133">Transmembrane helix</keyword>
<reference evidence="3" key="1">
    <citation type="submission" date="2016-10" db="EMBL/GenBank/DDBJ databases">
        <authorList>
            <person name="Varghese N."/>
        </authorList>
    </citation>
    <scope>NUCLEOTIDE SEQUENCE [LARGE SCALE GENOMIC DNA]</scope>
    <source>
        <strain evidence="3">DSM 45096 / BCRC 16803 / CGMCC 4.1857 / CIP 109030 / JCM 12277 / KCTC 19219 / NBRC 100920 / 33214</strain>
    </source>
</reference>